<dbReference type="Proteomes" id="UP001604043">
    <property type="component" value="Unassembled WGS sequence"/>
</dbReference>
<dbReference type="PANTHER" id="PTHR24276">
    <property type="entry name" value="POLYSERASE-RELATED"/>
    <property type="match status" value="1"/>
</dbReference>
<evidence type="ECO:0000256" key="1">
    <source>
        <dbReference type="ARBA" id="ARBA00007664"/>
    </source>
</evidence>
<comment type="similarity">
    <text evidence="1">Belongs to the peptidase S1 family.</text>
</comment>
<dbReference type="InterPro" id="IPR001254">
    <property type="entry name" value="Trypsin_dom"/>
</dbReference>
<evidence type="ECO:0000259" key="4">
    <source>
        <dbReference type="PROSITE" id="PS50240"/>
    </source>
</evidence>
<dbReference type="EC" id="3.4.21.-" evidence="5"/>
<proteinExistence type="inferred from homology"/>
<organism evidence="5 6">
    <name type="scientific">Xanthobacter aminoxidans</name>
    <dbReference type="NCBI Taxonomy" id="186280"/>
    <lineage>
        <taxon>Bacteria</taxon>
        <taxon>Pseudomonadati</taxon>
        <taxon>Pseudomonadota</taxon>
        <taxon>Alphaproteobacteria</taxon>
        <taxon>Hyphomicrobiales</taxon>
        <taxon>Xanthobacteraceae</taxon>
        <taxon>Xanthobacter</taxon>
    </lineage>
</organism>
<dbReference type="SUPFAM" id="SSF50494">
    <property type="entry name" value="Trypsin-like serine proteases"/>
    <property type="match status" value="1"/>
</dbReference>
<keyword evidence="2" id="KW-1015">Disulfide bond</keyword>
<dbReference type="PANTHER" id="PTHR24276:SF98">
    <property type="entry name" value="FI18310P1-RELATED"/>
    <property type="match status" value="1"/>
</dbReference>
<evidence type="ECO:0000313" key="6">
    <source>
        <dbReference type="Proteomes" id="UP001604043"/>
    </source>
</evidence>
<feature type="chain" id="PRO_5047542579" evidence="3">
    <location>
        <begin position="28"/>
        <end position="254"/>
    </location>
</feature>
<dbReference type="InterPro" id="IPR001314">
    <property type="entry name" value="Peptidase_S1A"/>
</dbReference>
<dbReference type="SMART" id="SM00020">
    <property type="entry name" value="Tryp_SPc"/>
    <property type="match status" value="1"/>
</dbReference>
<dbReference type="PRINTS" id="PR00722">
    <property type="entry name" value="CHYMOTRYPSIN"/>
</dbReference>
<gene>
    <name evidence="5" type="ORF">V5F30_11130</name>
</gene>
<comment type="caution">
    <text evidence="5">The sequence shown here is derived from an EMBL/GenBank/DDBJ whole genome shotgun (WGS) entry which is preliminary data.</text>
</comment>
<dbReference type="InterPro" id="IPR043504">
    <property type="entry name" value="Peptidase_S1_PA_chymotrypsin"/>
</dbReference>
<dbReference type="InterPro" id="IPR018114">
    <property type="entry name" value="TRYPSIN_HIS"/>
</dbReference>
<keyword evidence="5" id="KW-0378">Hydrolase</keyword>
<dbReference type="PROSITE" id="PS00134">
    <property type="entry name" value="TRYPSIN_HIS"/>
    <property type="match status" value="1"/>
</dbReference>
<dbReference type="InterPro" id="IPR009003">
    <property type="entry name" value="Peptidase_S1_PA"/>
</dbReference>
<keyword evidence="3" id="KW-0732">Signal</keyword>
<evidence type="ECO:0000256" key="2">
    <source>
        <dbReference type="ARBA" id="ARBA00023157"/>
    </source>
</evidence>
<dbReference type="GO" id="GO:0016787">
    <property type="term" value="F:hydrolase activity"/>
    <property type="evidence" value="ECO:0007669"/>
    <property type="project" value="UniProtKB-KW"/>
</dbReference>
<dbReference type="RefSeq" id="WP_394007718.1">
    <property type="nucleotide sequence ID" value="NZ_JBAFUR010000002.1"/>
</dbReference>
<evidence type="ECO:0000313" key="5">
    <source>
        <dbReference type="EMBL" id="MFG1252758.1"/>
    </source>
</evidence>
<evidence type="ECO:0000256" key="3">
    <source>
        <dbReference type="SAM" id="SignalP"/>
    </source>
</evidence>
<feature type="domain" description="Peptidase S1" evidence="4">
    <location>
        <begin position="28"/>
        <end position="243"/>
    </location>
</feature>
<dbReference type="InterPro" id="IPR050430">
    <property type="entry name" value="Peptidase_S1"/>
</dbReference>
<reference evidence="5 6" key="1">
    <citation type="submission" date="2024-02" db="EMBL/GenBank/DDBJ databases">
        <title>Expansion and revision of Xanthobacter and proposal of Roseixanthobacter gen. nov.</title>
        <authorList>
            <person name="Soltysiak M.P.M."/>
            <person name="Jalihal A."/>
            <person name="Ory A."/>
            <person name="Chrisophersen C."/>
            <person name="Lee A.D."/>
            <person name="Boulton J."/>
            <person name="Springer M."/>
        </authorList>
    </citation>
    <scope>NUCLEOTIDE SEQUENCE [LARGE SCALE GENOMIC DNA]</scope>
    <source>
        <strain evidence="5 6">CB5</strain>
    </source>
</reference>
<protein>
    <submittedName>
        <fullName evidence="5">Trypsin-like serine protease</fullName>
        <ecNumber evidence="5">3.4.21.-</ecNumber>
    </submittedName>
</protein>
<feature type="signal peptide" evidence="3">
    <location>
        <begin position="1"/>
        <end position="27"/>
    </location>
</feature>
<dbReference type="Gene3D" id="2.40.10.10">
    <property type="entry name" value="Trypsin-like serine proteases"/>
    <property type="match status" value="1"/>
</dbReference>
<dbReference type="EMBL" id="JBAFUR010000002">
    <property type="protein sequence ID" value="MFG1252758.1"/>
    <property type="molecule type" value="Genomic_DNA"/>
</dbReference>
<sequence>MKPFRLVAPAPFLALALALIGPNAAHAIVGGGPATADVAAQTVLIVSTRGASCTGTVLARDLVLTAAHCVAPKADYAVAIIGDGEPRLVPAARVMVHPRFDADQFQTRRPTPDLALVKLAEPLPARFRVARLGAATGLPEKGVTFLLAGYGVTADGAMKSAGTLRSVALPSIGTTGGIMVRLSTPEGAAGACTGDSGGPAFLDGAVAGVVGWATAAGGARGCGGVTGVTLVSLHRDWIMATAKALGSPLPATGL</sequence>
<dbReference type="PROSITE" id="PS50240">
    <property type="entry name" value="TRYPSIN_DOM"/>
    <property type="match status" value="1"/>
</dbReference>
<name>A0ABW6ZG01_9HYPH</name>
<accession>A0ABW6ZG01</accession>
<dbReference type="Pfam" id="PF00089">
    <property type="entry name" value="Trypsin"/>
    <property type="match status" value="1"/>
</dbReference>
<keyword evidence="6" id="KW-1185">Reference proteome</keyword>